<evidence type="ECO:0000313" key="7">
    <source>
        <dbReference type="EMBL" id="SFV81280.1"/>
    </source>
</evidence>
<sequence length="508" mass="55300">MLASYLDSIKLFIHPRVITMLFLGFSAGVPILLIFSTLGLWLNEAGVAKSTITFFSWAALGYSFKFVWAPLVDRLPLPVLTRSLGRRRSWMLVSQLAIMGAILLMSLVDPKAGVNSLEVLAYGAVLLGFASATQDIVIDAYRIESADKDMQSMLSATYIAGYRIGMLVAGAGGLFIASYLGSTKALYSYDAWSSTYMIMAAVMLIGVATTLIISEPASERKYAEYSTSDYARFFLLFLSIVAAFILTFISTADFVKTSKAALTEVFDNKHLSGFIVGSLRMALALVGAYVAARILIALNIVNRSMVNDTYVEPVKDFFNRYGMSVAVLLLAVIGLYRVSDIVLGVVANIFYQDMGFTKVEIATISKTFGLFMTIAGGFLGGVMAIRVGVFKVLFLGALLSALTNLLFIVLANVGHDITWLYVTITMDNLSAGIAGAAFIAFLSSLTNIQFTAVQYAVFSSLMTLLPKIFGGYSGTIVEVFGYSEFFLITTLIGIPVLWLVYKVRHYIS</sequence>
<feature type="transmembrane region" description="Helical" evidence="6">
    <location>
        <begin position="89"/>
        <end position="108"/>
    </location>
</feature>
<organism evidence="8">
    <name type="scientific">hydrothermal vent metagenome</name>
    <dbReference type="NCBI Taxonomy" id="652676"/>
    <lineage>
        <taxon>unclassified sequences</taxon>
        <taxon>metagenomes</taxon>
        <taxon>ecological metagenomes</taxon>
    </lineage>
</organism>
<comment type="subcellular location">
    <subcellularLocation>
        <location evidence="1">Membrane</location>
        <topology evidence="1">Multi-pass membrane protein</topology>
    </subcellularLocation>
</comment>
<dbReference type="GO" id="GO:0022857">
    <property type="term" value="F:transmembrane transporter activity"/>
    <property type="evidence" value="ECO:0007669"/>
    <property type="project" value="InterPro"/>
</dbReference>
<feature type="transmembrane region" description="Helical" evidence="6">
    <location>
        <begin position="419"/>
        <end position="443"/>
    </location>
</feature>
<accession>A0A1W1DTP0</accession>
<gene>
    <name evidence="7" type="ORF">MNB_SUP05-13-707</name>
    <name evidence="8" type="ORF">MNB_SUP05-7-455</name>
</gene>
<keyword evidence="3 6" id="KW-0812">Transmembrane</keyword>
<dbReference type="InterPro" id="IPR011701">
    <property type="entry name" value="MFS"/>
</dbReference>
<dbReference type="Gene3D" id="1.20.1250.20">
    <property type="entry name" value="MFS general substrate transporter like domains"/>
    <property type="match status" value="2"/>
</dbReference>
<reference evidence="8" key="1">
    <citation type="submission" date="2016-10" db="EMBL/GenBank/DDBJ databases">
        <authorList>
            <person name="de Groot N.N."/>
        </authorList>
    </citation>
    <scope>NUCLEOTIDE SEQUENCE</scope>
</reference>
<dbReference type="PANTHER" id="PTHR12778:SF10">
    <property type="entry name" value="MAJOR FACILITATOR SUPERFAMILY DOMAIN-CONTAINING PROTEIN 3"/>
    <property type="match status" value="1"/>
</dbReference>
<feature type="transmembrane region" description="Helical" evidence="6">
    <location>
        <begin position="455"/>
        <end position="473"/>
    </location>
</feature>
<feature type="transmembrane region" description="Helical" evidence="6">
    <location>
        <begin position="479"/>
        <end position="501"/>
    </location>
</feature>
<evidence type="ECO:0000256" key="3">
    <source>
        <dbReference type="ARBA" id="ARBA00022692"/>
    </source>
</evidence>
<keyword evidence="4 6" id="KW-1133">Transmembrane helix</keyword>
<feature type="transmembrane region" description="Helical" evidence="6">
    <location>
        <begin position="392"/>
        <end position="413"/>
    </location>
</feature>
<feature type="transmembrane region" description="Helical" evidence="6">
    <location>
        <begin position="21"/>
        <end position="42"/>
    </location>
</feature>
<feature type="transmembrane region" description="Helical" evidence="6">
    <location>
        <begin position="162"/>
        <end position="181"/>
    </location>
</feature>
<feature type="transmembrane region" description="Helical" evidence="6">
    <location>
        <begin position="193"/>
        <end position="213"/>
    </location>
</feature>
<dbReference type="Pfam" id="PF07690">
    <property type="entry name" value="MFS_1"/>
    <property type="match status" value="1"/>
</dbReference>
<protein>
    <submittedName>
        <fullName evidence="8">AmpG permease</fullName>
    </submittedName>
</protein>
<evidence type="ECO:0000256" key="4">
    <source>
        <dbReference type="ARBA" id="ARBA00022989"/>
    </source>
</evidence>
<dbReference type="NCBIfam" id="TIGR00901">
    <property type="entry name" value="2A0125"/>
    <property type="match status" value="1"/>
</dbReference>
<evidence type="ECO:0000256" key="2">
    <source>
        <dbReference type="ARBA" id="ARBA00022448"/>
    </source>
</evidence>
<feature type="transmembrane region" description="Helical" evidence="6">
    <location>
        <begin position="233"/>
        <end position="251"/>
    </location>
</feature>
<dbReference type="EMBL" id="FPHU01000136">
    <property type="protein sequence ID" value="SFV81280.1"/>
    <property type="molecule type" value="Genomic_DNA"/>
</dbReference>
<feature type="transmembrane region" description="Helical" evidence="6">
    <location>
        <begin position="48"/>
        <end position="68"/>
    </location>
</feature>
<dbReference type="SUPFAM" id="SSF103473">
    <property type="entry name" value="MFS general substrate transporter"/>
    <property type="match status" value="1"/>
</dbReference>
<feature type="transmembrane region" description="Helical" evidence="6">
    <location>
        <begin position="120"/>
        <end position="141"/>
    </location>
</feature>
<dbReference type="GO" id="GO:0016020">
    <property type="term" value="C:membrane"/>
    <property type="evidence" value="ECO:0007669"/>
    <property type="project" value="UniProtKB-SubCell"/>
</dbReference>
<dbReference type="AlphaFoldDB" id="A0A1W1DTP0"/>
<name>A0A1W1DTP0_9ZZZZ</name>
<proteinExistence type="predicted"/>
<evidence type="ECO:0000256" key="5">
    <source>
        <dbReference type="ARBA" id="ARBA00023136"/>
    </source>
</evidence>
<evidence type="ECO:0000313" key="8">
    <source>
        <dbReference type="EMBL" id="SFV84875.1"/>
    </source>
</evidence>
<evidence type="ECO:0000256" key="6">
    <source>
        <dbReference type="SAM" id="Phobius"/>
    </source>
</evidence>
<dbReference type="PANTHER" id="PTHR12778">
    <property type="entry name" value="SOLUTE CARRIER FAMILY 33 ACETYL-COA TRANSPORTER -RELATED"/>
    <property type="match status" value="1"/>
</dbReference>
<keyword evidence="5 6" id="KW-0472">Membrane</keyword>
<dbReference type="InterPro" id="IPR036259">
    <property type="entry name" value="MFS_trans_sf"/>
</dbReference>
<keyword evidence="2" id="KW-0813">Transport</keyword>
<feature type="transmembrane region" description="Helical" evidence="6">
    <location>
        <begin position="271"/>
        <end position="296"/>
    </location>
</feature>
<dbReference type="InterPro" id="IPR004752">
    <property type="entry name" value="AmpG_permease/AT-1"/>
</dbReference>
<feature type="transmembrane region" description="Helical" evidence="6">
    <location>
        <begin position="363"/>
        <end position="385"/>
    </location>
</feature>
<dbReference type="EMBL" id="FPHW01000172">
    <property type="protein sequence ID" value="SFV84875.1"/>
    <property type="molecule type" value="Genomic_DNA"/>
</dbReference>
<feature type="transmembrane region" description="Helical" evidence="6">
    <location>
        <begin position="325"/>
        <end position="351"/>
    </location>
</feature>
<evidence type="ECO:0000256" key="1">
    <source>
        <dbReference type="ARBA" id="ARBA00004141"/>
    </source>
</evidence>